<evidence type="ECO:0000256" key="3">
    <source>
        <dbReference type="ARBA" id="ARBA00022553"/>
    </source>
</evidence>
<dbReference type="PANTHER" id="PTHR43547:SF2">
    <property type="entry name" value="HYBRID SIGNAL TRANSDUCTION HISTIDINE KINASE C"/>
    <property type="match status" value="1"/>
</dbReference>
<evidence type="ECO:0000256" key="1">
    <source>
        <dbReference type="ARBA" id="ARBA00000085"/>
    </source>
</evidence>
<evidence type="ECO:0000313" key="7">
    <source>
        <dbReference type="EMBL" id="GET37835.1"/>
    </source>
</evidence>
<dbReference type="PROSITE" id="PS50109">
    <property type="entry name" value="HIS_KIN"/>
    <property type="match status" value="1"/>
</dbReference>
<dbReference type="SMART" id="SM00388">
    <property type="entry name" value="HisKA"/>
    <property type="match status" value="1"/>
</dbReference>
<keyword evidence="4 7" id="KW-0808">Transferase</keyword>
<accession>A0AAV3X7P8</accession>
<reference evidence="7" key="1">
    <citation type="submission" date="2019-10" db="EMBL/GenBank/DDBJ databases">
        <title>Draft genome sequece of Microseira wollei NIES-4236.</title>
        <authorList>
            <person name="Yamaguchi H."/>
            <person name="Suzuki S."/>
            <person name="Kawachi M."/>
        </authorList>
    </citation>
    <scope>NUCLEOTIDE SEQUENCE</scope>
    <source>
        <strain evidence="7">NIES-4236</strain>
    </source>
</reference>
<dbReference type="Pfam" id="PF00512">
    <property type="entry name" value="HisKA"/>
    <property type="match status" value="1"/>
</dbReference>
<evidence type="ECO:0000256" key="5">
    <source>
        <dbReference type="ARBA" id="ARBA00023012"/>
    </source>
</evidence>
<dbReference type="AlphaFoldDB" id="A0AAV3X7P8"/>
<name>A0AAV3X7P8_9CYAN</name>
<keyword evidence="8" id="KW-1185">Reference proteome</keyword>
<keyword evidence="5" id="KW-0902">Two-component regulatory system</keyword>
<evidence type="ECO:0000256" key="2">
    <source>
        <dbReference type="ARBA" id="ARBA00012438"/>
    </source>
</evidence>
<dbReference type="GO" id="GO:0000155">
    <property type="term" value="F:phosphorelay sensor kinase activity"/>
    <property type="evidence" value="ECO:0007669"/>
    <property type="project" value="InterPro"/>
</dbReference>
<dbReference type="RefSeq" id="WP_226579987.1">
    <property type="nucleotide sequence ID" value="NZ_BLAY01000034.1"/>
</dbReference>
<dbReference type="EC" id="2.7.13.3" evidence="2"/>
<dbReference type="InterPro" id="IPR005467">
    <property type="entry name" value="His_kinase_dom"/>
</dbReference>
<sequence>MRSLKAFVSRRVPGLNYIFQGEVSEVMSVQKWLLPTVSEIIAQSESLGADDAAFCAKSTDGKEAFLNASMALERVKAEQQWQSGIASLEHLLQEVVTVNDPALGGLVLTCPSPIISDPALNSRCQTWIFTPQMLEVVLAGMLFQLPPAKDEHILIPPNSSHSLPLLPIDPIAAEQFCLVLTNKFSLVMVLGENLANQPAFLFSFDPEVVQQAWECLKLRMLLMHQPQFRQLDALVEQFGFAAPDYRTVMKFSRLMLKYLPMQEETRYAKVSDRITKAVDPMSDAPSAISKSDDVELLQAFAHEVRTPLTTIRMLTRLLLKRKELSPDVIKRLEYIDHECTEQIDRMELLFQAAEIETTDAKSSNLHLTTTDLTQLLQDSLPRWQKQASRRNLTIEVRMPQQMPPVESDPTMLDRILTGLIENFTRNLPAASHIELQAIPAGNQIKVQLKHFIEPESGKQDGMRSQPCNSNKRKQIGQLLMFQPETGSICLNHSVTKNIFQALGGKLIVKQRPQQGEVLTIFLPIVKGKK</sequence>
<feature type="domain" description="Histidine kinase" evidence="6">
    <location>
        <begin position="299"/>
        <end position="526"/>
    </location>
</feature>
<dbReference type="SUPFAM" id="SSF55874">
    <property type="entry name" value="ATPase domain of HSP90 chaperone/DNA topoisomerase II/histidine kinase"/>
    <property type="match status" value="1"/>
</dbReference>
<gene>
    <name evidence="7" type="ORF">MiSe_25890</name>
</gene>
<dbReference type="InterPro" id="IPR003661">
    <property type="entry name" value="HisK_dim/P_dom"/>
</dbReference>
<comment type="caution">
    <text evidence="7">The sequence shown here is derived from an EMBL/GenBank/DDBJ whole genome shotgun (WGS) entry which is preliminary data.</text>
</comment>
<evidence type="ECO:0000259" key="6">
    <source>
        <dbReference type="PROSITE" id="PS50109"/>
    </source>
</evidence>
<dbReference type="SUPFAM" id="SSF47384">
    <property type="entry name" value="Homodimeric domain of signal transducing histidine kinase"/>
    <property type="match status" value="1"/>
</dbReference>
<dbReference type="InterPro" id="IPR036097">
    <property type="entry name" value="HisK_dim/P_sf"/>
</dbReference>
<dbReference type="InterPro" id="IPR036890">
    <property type="entry name" value="HATPase_C_sf"/>
</dbReference>
<organism evidence="7 8">
    <name type="scientific">Microseira wollei NIES-4236</name>
    <dbReference type="NCBI Taxonomy" id="2530354"/>
    <lineage>
        <taxon>Bacteria</taxon>
        <taxon>Bacillati</taxon>
        <taxon>Cyanobacteriota</taxon>
        <taxon>Cyanophyceae</taxon>
        <taxon>Oscillatoriophycideae</taxon>
        <taxon>Aerosakkonematales</taxon>
        <taxon>Aerosakkonemataceae</taxon>
        <taxon>Microseira</taxon>
    </lineage>
</organism>
<dbReference type="EMBL" id="BLAY01000034">
    <property type="protein sequence ID" value="GET37835.1"/>
    <property type="molecule type" value="Genomic_DNA"/>
</dbReference>
<protein>
    <recommendedName>
        <fullName evidence="2">histidine kinase</fullName>
        <ecNumber evidence="2">2.7.13.3</ecNumber>
    </recommendedName>
</protein>
<evidence type="ECO:0000256" key="4">
    <source>
        <dbReference type="ARBA" id="ARBA00022777"/>
    </source>
</evidence>
<dbReference type="Gene3D" id="1.10.287.130">
    <property type="match status" value="1"/>
</dbReference>
<keyword evidence="4 7" id="KW-0418">Kinase</keyword>
<dbReference type="Gene3D" id="3.30.565.10">
    <property type="entry name" value="Histidine kinase-like ATPase, C-terminal domain"/>
    <property type="match status" value="1"/>
</dbReference>
<comment type="catalytic activity">
    <reaction evidence="1">
        <text>ATP + protein L-histidine = ADP + protein N-phospho-L-histidine.</text>
        <dbReference type="EC" id="2.7.13.3"/>
    </reaction>
</comment>
<dbReference type="CDD" id="cd00082">
    <property type="entry name" value="HisKA"/>
    <property type="match status" value="1"/>
</dbReference>
<dbReference type="Proteomes" id="UP001050975">
    <property type="component" value="Unassembled WGS sequence"/>
</dbReference>
<evidence type="ECO:0000313" key="8">
    <source>
        <dbReference type="Proteomes" id="UP001050975"/>
    </source>
</evidence>
<dbReference type="PANTHER" id="PTHR43547">
    <property type="entry name" value="TWO-COMPONENT HISTIDINE KINASE"/>
    <property type="match status" value="1"/>
</dbReference>
<proteinExistence type="predicted"/>
<keyword evidence="3" id="KW-0597">Phosphoprotein</keyword>